<protein>
    <submittedName>
        <fullName evidence="2">NAD-dependent epimerase/dehydratase family protein</fullName>
    </submittedName>
</protein>
<reference evidence="2 3" key="1">
    <citation type="submission" date="2019-03" db="EMBL/GenBank/DDBJ databases">
        <authorList>
            <person name="Zhang S."/>
        </authorList>
    </citation>
    <scope>NUCLEOTIDE SEQUENCE [LARGE SCALE GENOMIC DNA]</scope>
    <source>
        <strain evidence="2 3">S4J41</strain>
    </source>
</reference>
<comment type="caution">
    <text evidence="2">The sequence shown here is derived from an EMBL/GenBank/DDBJ whole genome shotgun (WGS) entry which is preliminary data.</text>
</comment>
<dbReference type="OrthoDB" id="7687386at2"/>
<dbReference type="InterPro" id="IPR001509">
    <property type="entry name" value="Epimerase_deHydtase"/>
</dbReference>
<gene>
    <name evidence="2" type="ORF">E1B25_20050</name>
</gene>
<sequence length="298" mass="30223">MRRGAKMNFPRILGPILVLGATGRIGVMLRRVWPAGQGLWQARSSVAPAPQAGWVQFDPRSDPAALAAAAARAEAILCLAGVTPAAAARGADMADNIALALAAVRAGAAATRPVLLASSAAVYGAQGGLLSEAAPLAPINDYGRAKAEMERRATDLGARLGVPVTALRIGNVAGADAILGGWRPGFTLDRFADGRTPRRSYIGPVTLAHVLADLATRAAGAGDLPGTLNIAAPGVVEMGALLDAAGLAWVPRPAPVAAIPEVALDVTALARLVPLDPAAGRAQNMVAEGRNLAQNPKP</sequence>
<evidence type="ECO:0000313" key="2">
    <source>
        <dbReference type="EMBL" id="TDE34235.1"/>
    </source>
</evidence>
<organism evidence="2 3">
    <name type="scientific">Antarcticimicrobium sediminis</name>
    <dbReference type="NCBI Taxonomy" id="2546227"/>
    <lineage>
        <taxon>Bacteria</taxon>
        <taxon>Pseudomonadati</taxon>
        <taxon>Pseudomonadota</taxon>
        <taxon>Alphaproteobacteria</taxon>
        <taxon>Rhodobacterales</taxon>
        <taxon>Paracoccaceae</taxon>
        <taxon>Antarcticimicrobium</taxon>
    </lineage>
</organism>
<dbReference type="Gene3D" id="3.40.50.720">
    <property type="entry name" value="NAD(P)-binding Rossmann-like Domain"/>
    <property type="match status" value="1"/>
</dbReference>
<feature type="domain" description="NAD-dependent epimerase/dehydratase" evidence="1">
    <location>
        <begin position="16"/>
        <end position="176"/>
    </location>
</feature>
<accession>A0A4R5EI89</accession>
<dbReference type="Pfam" id="PF01370">
    <property type="entry name" value="Epimerase"/>
    <property type="match status" value="1"/>
</dbReference>
<dbReference type="InterPro" id="IPR036291">
    <property type="entry name" value="NAD(P)-bd_dom_sf"/>
</dbReference>
<dbReference type="AlphaFoldDB" id="A0A4R5EI89"/>
<proteinExistence type="predicted"/>
<dbReference type="Proteomes" id="UP000294662">
    <property type="component" value="Unassembled WGS sequence"/>
</dbReference>
<evidence type="ECO:0000313" key="3">
    <source>
        <dbReference type="Proteomes" id="UP000294662"/>
    </source>
</evidence>
<keyword evidence="3" id="KW-1185">Reference proteome</keyword>
<dbReference type="SUPFAM" id="SSF51735">
    <property type="entry name" value="NAD(P)-binding Rossmann-fold domains"/>
    <property type="match status" value="1"/>
</dbReference>
<evidence type="ECO:0000259" key="1">
    <source>
        <dbReference type="Pfam" id="PF01370"/>
    </source>
</evidence>
<dbReference type="EMBL" id="SMFP01000021">
    <property type="protein sequence ID" value="TDE34235.1"/>
    <property type="molecule type" value="Genomic_DNA"/>
</dbReference>
<name>A0A4R5EI89_9RHOB</name>